<dbReference type="AlphaFoldDB" id="A0A838A7K8"/>
<reference evidence="15 16" key="1">
    <citation type="submission" date="2020-07" db="EMBL/GenBank/DDBJ databases">
        <title>Genome of Haloechinothrix sp.</title>
        <authorList>
            <person name="Tang S.-K."/>
            <person name="Yang L."/>
            <person name="Zhu W.-Y."/>
        </authorList>
    </citation>
    <scope>NUCLEOTIDE SEQUENCE [LARGE SCALE GENOMIC DNA]</scope>
    <source>
        <strain evidence="15 16">YIM 98757</strain>
    </source>
</reference>
<dbReference type="EMBL" id="JACCKD010000001">
    <property type="protein sequence ID" value="MBA0124279.1"/>
    <property type="molecule type" value="Genomic_DNA"/>
</dbReference>
<sequence length="806" mass="88963">MEAKWRAIWDVLNPYAVADDGSRERKYVLDMFPYPSGDLHMGHAEAFALGDAVARYWMQRGYDVLHPVGWDSFGLPAENAAITRQAHPADWTYANIETQAESFRRYAVSFDWSARLHTSDPEYYRWTQWLFLRMRERGLVYRQESAVNWCPVDQTVLANEQVVGGACERCGAAVTERELTQWFLRITEYADRLLDDMAQLRGRWPERVLTMQTNWIGRSEGGYVDFALEGGSETIRVFTTRPDTLYGATFLVVAPEAELANKLCAPERRAEFDAYVARVRAGSDAERHPASTSRTGVDLGVRAVHPLTGELVPVWTSDYVLAGYGSSAIMAVPAHDQRDLDFAREFGLPVRTVVQPDDGVDPASSGIAYTGDGPHVESGPADGMDIGDASASVLRELAELEAGEPGVQYRLRDWLVSRQRFWGCPIPVVHCPSCGEVPVPDEELPVRLPELRGAELAPRGKPPLAAAEDWVNAACPRCGGDARRDTDTMDTFVDSSWYFLRYCSPGYAEGPFDPEAVRRWMPVAQYVGGVEHAILHLLYARFFTKVLRDMGLVDFDEPFQALLNQGQVILNGAAMSKSHGNLVDLGEQLATYGVDAVRLTMIFAGPPEDDIDWADVSPAGASRFLARTLRLADDVACPPGTDAEGGDRQLRSLTHRTVAQAAELAEAHRFNVLVARLMELVNAARKRIDAGSEADPAVREAVEAVAVMLSLFTPYTAEEMWEGLGHEPSVARAGWPTVDEQLVARETTVCIVQINGKLRGRLEVPVDTAEAELVSRASEQVAAALGDREVVRTVAKPPRLVNFVVG</sequence>
<comment type="subcellular location">
    <subcellularLocation>
        <location evidence="9">Cytoplasm</location>
    </subcellularLocation>
</comment>
<dbReference type="NCBIfam" id="TIGR00396">
    <property type="entry name" value="leuS_bact"/>
    <property type="match status" value="1"/>
</dbReference>
<dbReference type="CDD" id="cd00812">
    <property type="entry name" value="LeuRS_core"/>
    <property type="match status" value="1"/>
</dbReference>
<dbReference type="GO" id="GO:0006429">
    <property type="term" value="P:leucyl-tRNA aminoacylation"/>
    <property type="evidence" value="ECO:0007669"/>
    <property type="project" value="UniProtKB-UniRule"/>
</dbReference>
<dbReference type="InterPro" id="IPR013155">
    <property type="entry name" value="M/V/L/I-tRNA-synth_anticd-bd"/>
</dbReference>
<keyword evidence="2 9" id="KW-0963">Cytoplasm</keyword>
<dbReference type="PRINTS" id="PR00985">
    <property type="entry name" value="TRNASYNTHLEU"/>
</dbReference>
<dbReference type="HAMAP" id="MF_00049_B">
    <property type="entry name" value="Leu_tRNA_synth_B"/>
    <property type="match status" value="1"/>
</dbReference>
<dbReference type="Gene3D" id="1.10.730.10">
    <property type="entry name" value="Isoleucyl-tRNA Synthetase, Domain 1"/>
    <property type="match status" value="2"/>
</dbReference>
<feature type="domain" description="Methionyl/Valyl/Leucyl/Isoleucyl-tRNA synthetase anticodon-binding" evidence="12">
    <location>
        <begin position="647"/>
        <end position="769"/>
    </location>
</feature>
<dbReference type="Pfam" id="PF00133">
    <property type="entry name" value="tRNA-synt_1"/>
    <property type="match status" value="1"/>
</dbReference>
<keyword evidence="4 9" id="KW-0547">Nucleotide-binding</keyword>
<evidence type="ECO:0000256" key="9">
    <source>
        <dbReference type="HAMAP-Rule" id="MF_00049"/>
    </source>
</evidence>
<comment type="caution">
    <text evidence="15">The sequence shown here is derived from an EMBL/GenBank/DDBJ whole genome shotgun (WGS) entry which is preliminary data.</text>
</comment>
<dbReference type="InterPro" id="IPR009080">
    <property type="entry name" value="tRNAsynth_Ia_anticodon-bd"/>
</dbReference>
<dbReference type="Pfam" id="PF08264">
    <property type="entry name" value="Anticodon_1"/>
    <property type="match status" value="1"/>
</dbReference>
<feature type="domain" description="Leucyl-tRNA synthetase editing" evidence="14">
    <location>
        <begin position="214"/>
        <end position="396"/>
    </location>
</feature>
<organism evidence="15 16">
    <name type="scientific">Haloechinothrix aidingensis</name>
    <dbReference type="NCBI Taxonomy" id="2752311"/>
    <lineage>
        <taxon>Bacteria</taxon>
        <taxon>Bacillati</taxon>
        <taxon>Actinomycetota</taxon>
        <taxon>Actinomycetes</taxon>
        <taxon>Pseudonocardiales</taxon>
        <taxon>Pseudonocardiaceae</taxon>
        <taxon>Haloechinothrix</taxon>
    </lineage>
</organism>
<evidence type="ECO:0000313" key="16">
    <source>
        <dbReference type="Proteomes" id="UP000582974"/>
    </source>
</evidence>
<keyword evidence="5 9" id="KW-0067">ATP-binding</keyword>
<feature type="short sequence motif" description="'HIGH' region" evidence="9">
    <location>
        <begin position="33"/>
        <end position="43"/>
    </location>
</feature>
<accession>A0A838A7K8</accession>
<feature type="binding site" evidence="9">
    <location>
        <position position="577"/>
    </location>
    <ligand>
        <name>ATP</name>
        <dbReference type="ChEBI" id="CHEBI:30616"/>
    </ligand>
</feature>
<evidence type="ECO:0000256" key="7">
    <source>
        <dbReference type="ARBA" id="ARBA00023146"/>
    </source>
</evidence>
<dbReference type="SUPFAM" id="SSF47323">
    <property type="entry name" value="Anticodon-binding domain of a subclass of class I aminoacyl-tRNA synthetases"/>
    <property type="match status" value="1"/>
</dbReference>
<dbReference type="CDD" id="cd07958">
    <property type="entry name" value="Anticodon_Ia_Leu_BEm"/>
    <property type="match status" value="1"/>
</dbReference>
<dbReference type="GO" id="GO:0002161">
    <property type="term" value="F:aminoacyl-tRNA deacylase activity"/>
    <property type="evidence" value="ECO:0007669"/>
    <property type="project" value="InterPro"/>
</dbReference>
<dbReference type="InterPro" id="IPR001412">
    <property type="entry name" value="aa-tRNA-synth_I_CS"/>
</dbReference>
<dbReference type="SUPFAM" id="SSF50677">
    <property type="entry name" value="ValRS/IleRS/LeuRS editing domain"/>
    <property type="match status" value="1"/>
</dbReference>
<evidence type="ECO:0000256" key="5">
    <source>
        <dbReference type="ARBA" id="ARBA00022840"/>
    </source>
</evidence>
<evidence type="ECO:0000256" key="10">
    <source>
        <dbReference type="RuleBase" id="RU363035"/>
    </source>
</evidence>
<dbReference type="GO" id="GO:0005829">
    <property type="term" value="C:cytosol"/>
    <property type="evidence" value="ECO:0007669"/>
    <property type="project" value="TreeGrafter"/>
</dbReference>
<dbReference type="FunFam" id="1.10.730.10:FF:000002">
    <property type="entry name" value="Leucine--tRNA ligase"/>
    <property type="match status" value="1"/>
</dbReference>
<dbReference type="InterPro" id="IPR009008">
    <property type="entry name" value="Val/Leu/Ile-tRNA-synth_edit"/>
</dbReference>
<evidence type="ECO:0000256" key="2">
    <source>
        <dbReference type="ARBA" id="ARBA00022490"/>
    </source>
</evidence>
<keyword evidence="3 9" id="KW-0436">Ligase</keyword>
<keyword evidence="16" id="KW-1185">Reference proteome</keyword>
<feature type="short sequence motif" description="'KMSKS' region" evidence="9">
    <location>
        <begin position="574"/>
        <end position="578"/>
    </location>
</feature>
<proteinExistence type="inferred from homology"/>
<comment type="catalytic activity">
    <reaction evidence="8 9">
        <text>tRNA(Leu) + L-leucine + ATP = L-leucyl-tRNA(Leu) + AMP + diphosphate</text>
        <dbReference type="Rhea" id="RHEA:11688"/>
        <dbReference type="Rhea" id="RHEA-COMP:9613"/>
        <dbReference type="Rhea" id="RHEA-COMP:9622"/>
        <dbReference type="ChEBI" id="CHEBI:30616"/>
        <dbReference type="ChEBI" id="CHEBI:33019"/>
        <dbReference type="ChEBI" id="CHEBI:57427"/>
        <dbReference type="ChEBI" id="CHEBI:78442"/>
        <dbReference type="ChEBI" id="CHEBI:78494"/>
        <dbReference type="ChEBI" id="CHEBI:456215"/>
        <dbReference type="EC" id="6.1.1.4"/>
    </reaction>
</comment>
<dbReference type="Proteomes" id="UP000582974">
    <property type="component" value="Unassembled WGS sequence"/>
</dbReference>
<comment type="similarity">
    <text evidence="1 9 10">Belongs to the class-I aminoacyl-tRNA synthetase family.</text>
</comment>
<evidence type="ECO:0000256" key="8">
    <source>
        <dbReference type="ARBA" id="ARBA00047469"/>
    </source>
</evidence>
<protein>
    <recommendedName>
        <fullName evidence="9">Leucine--tRNA ligase</fullName>
        <ecNumber evidence="9">6.1.1.4</ecNumber>
    </recommendedName>
    <alternativeName>
        <fullName evidence="9">Leucyl-tRNA synthetase</fullName>
        <shortName evidence="9">LeuRS</shortName>
    </alternativeName>
</protein>
<dbReference type="SUPFAM" id="SSF52374">
    <property type="entry name" value="Nucleotidylyl transferase"/>
    <property type="match status" value="1"/>
</dbReference>
<dbReference type="InterPro" id="IPR002302">
    <property type="entry name" value="Leu-tRNA-ligase"/>
</dbReference>
<dbReference type="GO" id="GO:0005524">
    <property type="term" value="F:ATP binding"/>
    <property type="evidence" value="ECO:0007669"/>
    <property type="project" value="UniProtKB-UniRule"/>
</dbReference>
<dbReference type="PROSITE" id="PS00178">
    <property type="entry name" value="AA_TRNA_LIGASE_I"/>
    <property type="match status" value="1"/>
</dbReference>
<gene>
    <name evidence="9" type="primary">leuS</name>
    <name evidence="15" type="ORF">H0B56_01850</name>
</gene>
<dbReference type="InterPro" id="IPR015413">
    <property type="entry name" value="Methionyl/Leucyl_tRNA_Synth"/>
</dbReference>
<dbReference type="Gene3D" id="3.90.740.10">
    <property type="entry name" value="Valyl/Leucyl/Isoleucyl-tRNA synthetase, editing domain"/>
    <property type="match status" value="1"/>
</dbReference>
<dbReference type="PANTHER" id="PTHR43740">
    <property type="entry name" value="LEUCYL-TRNA SYNTHETASE"/>
    <property type="match status" value="1"/>
</dbReference>
<dbReference type="PANTHER" id="PTHR43740:SF2">
    <property type="entry name" value="LEUCINE--TRNA LIGASE, MITOCHONDRIAL"/>
    <property type="match status" value="1"/>
</dbReference>
<evidence type="ECO:0000259" key="11">
    <source>
        <dbReference type="Pfam" id="PF00133"/>
    </source>
</evidence>
<evidence type="ECO:0000256" key="1">
    <source>
        <dbReference type="ARBA" id="ARBA00005594"/>
    </source>
</evidence>
<dbReference type="InterPro" id="IPR014729">
    <property type="entry name" value="Rossmann-like_a/b/a_fold"/>
</dbReference>
<feature type="domain" description="Methionyl/Leucyl tRNA synthetase" evidence="13">
    <location>
        <begin position="31"/>
        <end position="173"/>
    </location>
</feature>
<name>A0A838A7K8_9PSEU</name>
<evidence type="ECO:0000256" key="3">
    <source>
        <dbReference type="ARBA" id="ARBA00022598"/>
    </source>
</evidence>
<dbReference type="EC" id="6.1.1.4" evidence="9"/>
<keyword evidence="6 9" id="KW-0648">Protein biosynthesis</keyword>
<keyword evidence="7 9" id="KW-0030">Aminoacyl-tRNA synthetase</keyword>
<dbReference type="GO" id="GO:0004823">
    <property type="term" value="F:leucine-tRNA ligase activity"/>
    <property type="evidence" value="ECO:0007669"/>
    <property type="project" value="UniProtKB-UniRule"/>
</dbReference>
<dbReference type="Pfam" id="PF13603">
    <property type="entry name" value="tRNA-synt_1_2"/>
    <property type="match status" value="1"/>
</dbReference>
<dbReference type="FunFam" id="3.40.50.620:FF:000056">
    <property type="entry name" value="Leucine--tRNA ligase"/>
    <property type="match status" value="1"/>
</dbReference>
<evidence type="ECO:0000259" key="14">
    <source>
        <dbReference type="Pfam" id="PF13603"/>
    </source>
</evidence>
<evidence type="ECO:0000259" key="12">
    <source>
        <dbReference type="Pfam" id="PF08264"/>
    </source>
</evidence>
<dbReference type="Gene3D" id="3.10.20.590">
    <property type="match status" value="1"/>
</dbReference>
<feature type="domain" description="Aminoacyl-tRNA synthetase class Ia" evidence="11">
    <location>
        <begin position="412"/>
        <end position="613"/>
    </location>
</feature>
<evidence type="ECO:0000313" key="15">
    <source>
        <dbReference type="EMBL" id="MBA0124279.1"/>
    </source>
</evidence>
<dbReference type="Pfam" id="PF09334">
    <property type="entry name" value="tRNA-synt_1g"/>
    <property type="match status" value="1"/>
</dbReference>
<dbReference type="Gene3D" id="3.40.50.620">
    <property type="entry name" value="HUPs"/>
    <property type="match status" value="2"/>
</dbReference>
<evidence type="ECO:0000256" key="4">
    <source>
        <dbReference type="ARBA" id="ARBA00022741"/>
    </source>
</evidence>
<evidence type="ECO:0000256" key="6">
    <source>
        <dbReference type="ARBA" id="ARBA00022917"/>
    </source>
</evidence>
<dbReference type="InterPro" id="IPR002300">
    <property type="entry name" value="aa-tRNA-synth_Ia"/>
</dbReference>
<dbReference type="InterPro" id="IPR025709">
    <property type="entry name" value="Leu_tRNA-synth_edit"/>
</dbReference>
<evidence type="ECO:0000259" key="13">
    <source>
        <dbReference type="Pfam" id="PF09334"/>
    </source>
</evidence>
<dbReference type="FunFam" id="3.40.50.620:FF:000003">
    <property type="entry name" value="Leucine--tRNA ligase"/>
    <property type="match status" value="1"/>
</dbReference>